<dbReference type="Gene3D" id="2.60.40.790">
    <property type="match status" value="1"/>
</dbReference>
<dbReference type="EMBL" id="DSVQ01000016">
    <property type="protein sequence ID" value="HGT40114.1"/>
    <property type="molecule type" value="Genomic_DNA"/>
</dbReference>
<accession>A0A7C4LM77</accession>
<evidence type="ECO:0000256" key="2">
    <source>
        <dbReference type="RuleBase" id="RU003616"/>
    </source>
</evidence>
<protein>
    <submittedName>
        <fullName evidence="4">Hsp20/alpha crystallin family protein</fullName>
    </submittedName>
</protein>
<gene>
    <name evidence="4" type="ORF">ENS64_12765</name>
</gene>
<dbReference type="PROSITE" id="PS01031">
    <property type="entry name" value="SHSP"/>
    <property type="match status" value="1"/>
</dbReference>
<dbReference type="InterPro" id="IPR002068">
    <property type="entry name" value="A-crystallin/Hsp20_dom"/>
</dbReference>
<dbReference type="InterPro" id="IPR031107">
    <property type="entry name" value="Small_HSP"/>
</dbReference>
<reference evidence="4" key="1">
    <citation type="journal article" date="2020" name="mSystems">
        <title>Genome- and Community-Level Interaction Insights into Carbon Utilization and Element Cycling Functions of Hydrothermarchaeota in Hydrothermal Sediment.</title>
        <authorList>
            <person name="Zhou Z."/>
            <person name="Liu Y."/>
            <person name="Xu W."/>
            <person name="Pan J."/>
            <person name="Luo Z.H."/>
            <person name="Li M."/>
        </authorList>
    </citation>
    <scope>NUCLEOTIDE SEQUENCE [LARGE SCALE GENOMIC DNA]</scope>
    <source>
        <strain evidence="4">SpSt-508</strain>
    </source>
</reference>
<dbReference type="Pfam" id="PF00011">
    <property type="entry name" value="HSP20"/>
    <property type="match status" value="1"/>
</dbReference>
<comment type="similarity">
    <text evidence="1 2">Belongs to the small heat shock protein (HSP20) family.</text>
</comment>
<dbReference type="SUPFAM" id="SSF49764">
    <property type="entry name" value="HSP20-like chaperones"/>
    <property type="match status" value="1"/>
</dbReference>
<dbReference type="PANTHER" id="PTHR11527">
    <property type="entry name" value="HEAT-SHOCK PROTEIN 20 FAMILY MEMBER"/>
    <property type="match status" value="1"/>
</dbReference>
<evidence type="ECO:0000256" key="1">
    <source>
        <dbReference type="PROSITE-ProRule" id="PRU00285"/>
    </source>
</evidence>
<comment type="caution">
    <text evidence="4">The sequence shown here is derived from an EMBL/GenBank/DDBJ whole genome shotgun (WGS) entry which is preliminary data.</text>
</comment>
<proteinExistence type="inferred from homology"/>
<dbReference type="InterPro" id="IPR008978">
    <property type="entry name" value="HSP20-like_chaperone"/>
</dbReference>
<dbReference type="CDD" id="cd06464">
    <property type="entry name" value="ACD_sHsps-like"/>
    <property type="match status" value="1"/>
</dbReference>
<sequence length="157" mass="17343">MSAASTSNPFDRLRSEFDRWLETARITGERALDAVGLAPENRPLPPHADIVETDTDVHVLIDLPGVPAEGVDLAISGQTLTLKARRTPPPLLGEGTKWHLRERLTQAYERSFHLPLPIEADSIRAIMRDGLLQVVVRKSPQVQPRTIPIHRGGEPTA</sequence>
<evidence type="ECO:0000313" key="4">
    <source>
        <dbReference type="EMBL" id="HGT40114.1"/>
    </source>
</evidence>
<evidence type="ECO:0000259" key="3">
    <source>
        <dbReference type="PROSITE" id="PS01031"/>
    </source>
</evidence>
<feature type="domain" description="SHSP" evidence="3">
    <location>
        <begin position="38"/>
        <end position="152"/>
    </location>
</feature>
<dbReference type="AlphaFoldDB" id="A0A7C4LM77"/>
<name>A0A7C4LM77_9PLAN</name>
<organism evidence="4">
    <name type="scientific">Schlesneria paludicola</name>
    <dbReference type="NCBI Taxonomy" id="360056"/>
    <lineage>
        <taxon>Bacteria</taxon>
        <taxon>Pseudomonadati</taxon>
        <taxon>Planctomycetota</taxon>
        <taxon>Planctomycetia</taxon>
        <taxon>Planctomycetales</taxon>
        <taxon>Planctomycetaceae</taxon>
        <taxon>Schlesneria</taxon>
    </lineage>
</organism>